<proteinExistence type="predicted"/>
<feature type="compositionally biased region" description="Basic and acidic residues" evidence="1">
    <location>
        <begin position="77"/>
        <end position="93"/>
    </location>
</feature>
<organism evidence="2 3">
    <name type="scientific">Sandaracinus amylolyticus</name>
    <dbReference type="NCBI Taxonomy" id="927083"/>
    <lineage>
        <taxon>Bacteria</taxon>
        <taxon>Pseudomonadati</taxon>
        <taxon>Myxococcota</taxon>
        <taxon>Polyangia</taxon>
        <taxon>Polyangiales</taxon>
        <taxon>Sandaracinaceae</taxon>
        <taxon>Sandaracinus</taxon>
    </lineage>
</organism>
<evidence type="ECO:0000256" key="1">
    <source>
        <dbReference type="SAM" id="MobiDB-lite"/>
    </source>
</evidence>
<protein>
    <submittedName>
        <fullName evidence="2">Uncharacterized protein</fullName>
    </submittedName>
</protein>
<reference evidence="2 3" key="1">
    <citation type="submission" date="2015-03" db="EMBL/GenBank/DDBJ databases">
        <title>Genome assembly of Sandaracinus amylolyticus DSM 53668.</title>
        <authorList>
            <person name="Sharma G."/>
            <person name="Subramanian S."/>
        </authorList>
    </citation>
    <scope>NUCLEOTIDE SEQUENCE [LARGE SCALE GENOMIC DNA]</scope>
    <source>
        <strain evidence="2 3">DSM 53668</strain>
    </source>
</reference>
<dbReference type="KEGG" id="samy:DB32_005804"/>
<sequence>MIRRHRRTSSPLEQEVRRRDQVVGARRRLLHVSTPLAKPSAPRTPCLFGPSRRAPKRGIAPSRLAVSAAPRPTPARAEARRALQRRDRGWHGG</sequence>
<feature type="region of interest" description="Disordered" evidence="1">
    <location>
        <begin position="36"/>
        <end position="93"/>
    </location>
</feature>
<dbReference type="Proteomes" id="UP000034883">
    <property type="component" value="Chromosome"/>
</dbReference>
<dbReference type="EMBL" id="CP011125">
    <property type="protein sequence ID" value="AKF08655.1"/>
    <property type="molecule type" value="Genomic_DNA"/>
</dbReference>
<gene>
    <name evidence="2" type="ORF">DB32_005804</name>
</gene>
<dbReference type="AlphaFoldDB" id="A0A0F6W6H8"/>
<accession>A0A0F6W6H8</accession>
<evidence type="ECO:0000313" key="3">
    <source>
        <dbReference type="Proteomes" id="UP000034883"/>
    </source>
</evidence>
<name>A0A0F6W6H8_9BACT</name>
<keyword evidence="3" id="KW-1185">Reference proteome</keyword>
<feature type="region of interest" description="Disordered" evidence="1">
    <location>
        <begin position="1"/>
        <end position="20"/>
    </location>
</feature>
<evidence type="ECO:0000313" key="2">
    <source>
        <dbReference type="EMBL" id="AKF08655.1"/>
    </source>
</evidence>